<dbReference type="PANTHER" id="PTHR43619">
    <property type="entry name" value="S-ADENOSYL-L-METHIONINE-DEPENDENT METHYLTRANSFERASE YKTD-RELATED"/>
    <property type="match status" value="1"/>
</dbReference>
<dbReference type="RefSeq" id="WP_205120012.1">
    <property type="nucleotide sequence ID" value="NZ_JAFBCM010000001.1"/>
</dbReference>
<dbReference type="GO" id="GO:0032259">
    <property type="term" value="P:methylation"/>
    <property type="evidence" value="ECO:0007669"/>
    <property type="project" value="UniProtKB-KW"/>
</dbReference>
<evidence type="ECO:0000256" key="1">
    <source>
        <dbReference type="ARBA" id="ARBA00022603"/>
    </source>
</evidence>
<sequence length="268" mass="31398">MTTGKLDVSTLLSDDVMWTLLGTLYLRAYESRSPHSILRDHYAAEALERIEYDEPALARRLRPKTNQFLVALRGKQLDTWTTAFLDRHPDATVLQVGCGLDSRALRLQKPKNVRWYDLDLPDVIAIRRRLFEERDGHWMIAASVTDDDWLRAIPNDRPTLIIAEGLFPYLQTDDVRKLLQRLSDHFGTGELLFDSLAQWMTRFIKVFVFSFRDGHEIESGNNRLRLQETSPFSTFWPLIHSPGIRRLYQVGHKFKAWRNLMVSYRFTF</sequence>
<dbReference type="EMBL" id="JBHRZH010000004">
    <property type="protein sequence ID" value="MFC3760181.1"/>
    <property type="molecule type" value="Genomic_DNA"/>
</dbReference>
<keyword evidence="2" id="KW-0808">Transferase</keyword>
<dbReference type="Pfam" id="PF04072">
    <property type="entry name" value="LCM"/>
    <property type="match status" value="1"/>
</dbReference>
<protein>
    <submittedName>
        <fullName evidence="3">Class I SAM-dependent methyltransferase</fullName>
    </submittedName>
</protein>
<dbReference type="PANTHER" id="PTHR43619:SF2">
    <property type="entry name" value="S-ADENOSYL-L-METHIONINE-DEPENDENT METHYLTRANSFERASES SUPERFAMILY PROTEIN"/>
    <property type="match status" value="1"/>
</dbReference>
<keyword evidence="4" id="KW-1185">Reference proteome</keyword>
<dbReference type="SUPFAM" id="SSF53335">
    <property type="entry name" value="S-adenosyl-L-methionine-dependent methyltransferases"/>
    <property type="match status" value="1"/>
</dbReference>
<dbReference type="InterPro" id="IPR029063">
    <property type="entry name" value="SAM-dependent_MTases_sf"/>
</dbReference>
<name>A0ABV7Y4H7_9ACTN</name>
<evidence type="ECO:0000313" key="4">
    <source>
        <dbReference type="Proteomes" id="UP001595699"/>
    </source>
</evidence>
<gene>
    <name evidence="3" type="ORF">ACFOUW_04985</name>
</gene>
<dbReference type="Gene3D" id="3.40.50.150">
    <property type="entry name" value="Vaccinia Virus protein VP39"/>
    <property type="match status" value="1"/>
</dbReference>
<keyword evidence="1 3" id="KW-0489">Methyltransferase</keyword>
<dbReference type="Proteomes" id="UP001595699">
    <property type="component" value="Unassembled WGS sequence"/>
</dbReference>
<reference evidence="4" key="1">
    <citation type="journal article" date="2019" name="Int. J. Syst. Evol. Microbiol.">
        <title>The Global Catalogue of Microorganisms (GCM) 10K type strain sequencing project: providing services to taxonomists for standard genome sequencing and annotation.</title>
        <authorList>
            <consortium name="The Broad Institute Genomics Platform"/>
            <consortium name="The Broad Institute Genome Sequencing Center for Infectious Disease"/>
            <person name="Wu L."/>
            <person name="Ma J."/>
        </authorList>
    </citation>
    <scope>NUCLEOTIDE SEQUENCE [LARGE SCALE GENOMIC DNA]</scope>
    <source>
        <strain evidence="4">CGMCC 4.7241</strain>
    </source>
</reference>
<dbReference type="GO" id="GO:0008168">
    <property type="term" value="F:methyltransferase activity"/>
    <property type="evidence" value="ECO:0007669"/>
    <property type="project" value="UniProtKB-KW"/>
</dbReference>
<proteinExistence type="predicted"/>
<evidence type="ECO:0000256" key="2">
    <source>
        <dbReference type="ARBA" id="ARBA00022679"/>
    </source>
</evidence>
<dbReference type="InterPro" id="IPR007213">
    <property type="entry name" value="Ppm1/Ppm2/Tcmp"/>
</dbReference>
<accession>A0ABV7Y4H7</accession>
<comment type="caution">
    <text evidence="3">The sequence shown here is derived from an EMBL/GenBank/DDBJ whole genome shotgun (WGS) entry which is preliminary data.</text>
</comment>
<evidence type="ECO:0000313" key="3">
    <source>
        <dbReference type="EMBL" id="MFC3760181.1"/>
    </source>
</evidence>
<organism evidence="3 4">
    <name type="scientific">Tenggerimyces flavus</name>
    <dbReference type="NCBI Taxonomy" id="1708749"/>
    <lineage>
        <taxon>Bacteria</taxon>
        <taxon>Bacillati</taxon>
        <taxon>Actinomycetota</taxon>
        <taxon>Actinomycetes</taxon>
        <taxon>Propionibacteriales</taxon>
        <taxon>Nocardioidaceae</taxon>
        <taxon>Tenggerimyces</taxon>
    </lineage>
</organism>